<dbReference type="InterPro" id="IPR005503">
    <property type="entry name" value="FliL"/>
</dbReference>
<comment type="similarity">
    <text evidence="3 10">Belongs to the FliL family.</text>
</comment>
<keyword evidence="8 10" id="KW-1133">Transmembrane helix</keyword>
<evidence type="ECO:0000256" key="7">
    <source>
        <dbReference type="ARBA" id="ARBA00022779"/>
    </source>
</evidence>
<keyword evidence="11" id="KW-0282">Flagellum</keyword>
<dbReference type="GO" id="GO:0071973">
    <property type="term" value="P:bacterial-type flagellum-dependent cell motility"/>
    <property type="evidence" value="ECO:0007669"/>
    <property type="project" value="InterPro"/>
</dbReference>
<evidence type="ECO:0000256" key="1">
    <source>
        <dbReference type="ARBA" id="ARBA00002254"/>
    </source>
</evidence>
<accession>A0AAE3U3F3</accession>
<keyword evidence="10" id="KW-0997">Cell inner membrane</keyword>
<evidence type="ECO:0000256" key="9">
    <source>
        <dbReference type="ARBA" id="ARBA00023136"/>
    </source>
</evidence>
<protein>
    <recommendedName>
        <fullName evidence="10">Flagellar protein FliL</fullName>
    </recommendedName>
</protein>
<keyword evidence="9 10" id="KW-0472">Membrane</keyword>
<evidence type="ECO:0000256" key="8">
    <source>
        <dbReference type="ARBA" id="ARBA00022989"/>
    </source>
</evidence>
<keyword evidence="6 10" id="KW-0812">Transmembrane</keyword>
<keyword evidence="11" id="KW-0966">Cell projection</keyword>
<comment type="function">
    <text evidence="1 10">Controls the rotational direction of flagella during chemotaxis.</text>
</comment>
<evidence type="ECO:0000313" key="11">
    <source>
        <dbReference type="EMBL" id="MDI7922318.1"/>
    </source>
</evidence>
<dbReference type="AlphaFoldDB" id="A0AAE3U3F3"/>
<reference evidence="11" key="1">
    <citation type="submission" date="2022-03" db="EMBL/GenBank/DDBJ databases">
        <title>Fererhizobium litorale gen. nov., sp. nov., isolated from sandy sediments of the Sea of Japan seashore.</title>
        <authorList>
            <person name="Romanenko L."/>
            <person name="Kurilenko V."/>
            <person name="Otstavnykh N."/>
            <person name="Svetashev V."/>
            <person name="Tekutyeva L."/>
            <person name="Isaeva M."/>
            <person name="Mikhailov V."/>
        </authorList>
    </citation>
    <scope>NUCLEOTIDE SEQUENCE</scope>
    <source>
        <strain evidence="11">KMM 9576</strain>
    </source>
</reference>
<keyword evidence="5 10" id="KW-0145">Chemotaxis</keyword>
<evidence type="ECO:0000256" key="2">
    <source>
        <dbReference type="ARBA" id="ARBA00004162"/>
    </source>
</evidence>
<gene>
    <name evidence="11" type="ORF">MRS75_09495</name>
</gene>
<keyword evidence="11" id="KW-0969">Cilium</keyword>
<evidence type="ECO:0000256" key="6">
    <source>
        <dbReference type="ARBA" id="ARBA00022692"/>
    </source>
</evidence>
<dbReference type="GO" id="GO:0006935">
    <property type="term" value="P:chemotaxis"/>
    <property type="evidence" value="ECO:0007669"/>
    <property type="project" value="UniProtKB-KW"/>
</dbReference>
<evidence type="ECO:0000256" key="5">
    <source>
        <dbReference type="ARBA" id="ARBA00022500"/>
    </source>
</evidence>
<sequence length="171" mass="18301">MATTEGGEAAAKKTGPMAMIASLAVLTLLGGGGGWYLGNMIAEKVKPAEVAAAQSKAGGEGASTGKRDEDIPRISTEESGVVQLDPITVNLAYPSENWVRVEVALLFNGPPDLTLAEAIHEDILGYMRTVSLQQIQGPRGFQFLKDDVQERVDLRSQGRVTKVLFRTFVVE</sequence>
<comment type="caution">
    <text evidence="11">The sequence shown here is derived from an EMBL/GenBank/DDBJ whole genome shotgun (WGS) entry which is preliminary data.</text>
</comment>
<evidence type="ECO:0000313" key="12">
    <source>
        <dbReference type="Proteomes" id="UP001161580"/>
    </source>
</evidence>
<evidence type="ECO:0000256" key="4">
    <source>
        <dbReference type="ARBA" id="ARBA00022475"/>
    </source>
</evidence>
<evidence type="ECO:0000256" key="3">
    <source>
        <dbReference type="ARBA" id="ARBA00008281"/>
    </source>
</evidence>
<dbReference type="Pfam" id="PF03748">
    <property type="entry name" value="FliL"/>
    <property type="match status" value="1"/>
</dbReference>
<dbReference type="RefSeq" id="WP_311787740.1">
    <property type="nucleotide sequence ID" value="NZ_JALDYY010000011.1"/>
</dbReference>
<name>A0AAE3U3F3_9HYPH</name>
<comment type="subcellular location">
    <subcellularLocation>
        <location evidence="10">Cell inner membrane</location>
    </subcellularLocation>
    <subcellularLocation>
        <location evidence="2">Cell membrane</location>
        <topology evidence="2">Single-pass membrane protein</topology>
    </subcellularLocation>
</comment>
<dbReference type="GO" id="GO:0005886">
    <property type="term" value="C:plasma membrane"/>
    <property type="evidence" value="ECO:0007669"/>
    <property type="project" value="UniProtKB-SubCell"/>
</dbReference>
<dbReference type="GO" id="GO:0009425">
    <property type="term" value="C:bacterial-type flagellum basal body"/>
    <property type="evidence" value="ECO:0007669"/>
    <property type="project" value="InterPro"/>
</dbReference>
<evidence type="ECO:0000256" key="10">
    <source>
        <dbReference type="RuleBase" id="RU364125"/>
    </source>
</evidence>
<organism evidence="11 12">
    <name type="scientific">Ferirhizobium litorale</name>
    <dbReference type="NCBI Taxonomy" id="2927786"/>
    <lineage>
        <taxon>Bacteria</taxon>
        <taxon>Pseudomonadati</taxon>
        <taxon>Pseudomonadota</taxon>
        <taxon>Alphaproteobacteria</taxon>
        <taxon>Hyphomicrobiales</taxon>
        <taxon>Rhizobiaceae</taxon>
        <taxon>Ferirhizobium</taxon>
    </lineage>
</organism>
<dbReference type="EMBL" id="JALDYZ010000004">
    <property type="protein sequence ID" value="MDI7922318.1"/>
    <property type="molecule type" value="Genomic_DNA"/>
</dbReference>
<keyword evidence="4" id="KW-1003">Cell membrane</keyword>
<proteinExistence type="inferred from homology"/>
<dbReference type="Proteomes" id="UP001161580">
    <property type="component" value="Unassembled WGS sequence"/>
</dbReference>
<keyword evidence="12" id="KW-1185">Reference proteome</keyword>
<feature type="transmembrane region" description="Helical" evidence="10">
    <location>
        <begin position="17"/>
        <end position="37"/>
    </location>
</feature>
<keyword evidence="7 10" id="KW-0283">Flagellar rotation</keyword>